<keyword evidence="5" id="KW-0175">Coiled coil</keyword>
<gene>
    <name evidence="7" type="ORF">ACFQT0_30480</name>
</gene>
<dbReference type="CDD" id="cd02432">
    <property type="entry name" value="Nodulin-21_like_1"/>
    <property type="match status" value="1"/>
</dbReference>
<evidence type="ECO:0000256" key="4">
    <source>
        <dbReference type="ARBA" id="ARBA00023136"/>
    </source>
</evidence>
<feature type="transmembrane region" description="Helical" evidence="6">
    <location>
        <begin position="172"/>
        <end position="195"/>
    </location>
</feature>
<comment type="caution">
    <text evidence="7">The sequence shown here is derived from an EMBL/GenBank/DDBJ whole genome shotgun (WGS) entry which is preliminary data.</text>
</comment>
<dbReference type="PANTHER" id="PTHR31851">
    <property type="entry name" value="FE(2+)/MN(2+) TRANSPORTER PCL1"/>
    <property type="match status" value="1"/>
</dbReference>
<evidence type="ECO:0000313" key="7">
    <source>
        <dbReference type="EMBL" id="MFC7671246.1"/>
    </source>
</evidence>
<dbReference type="EMBL" id="JBHTEK010000006">
    <property type="protein sequence ID" value="MFC7671246.1"/>
    <property type="molecule type" value="Genomic_DNA"/>
</dbReference>
<accession>A0ABW2UGM2</accession>
<evidence type="ECO:0000256" key="2">
    <source>
        <dbReference type="ARBA" id="ARBA00022692"/>
    </source>
</evidence>
<dbReference type="InterPro" id="IPR008217">
    <property type="entry name" value="Ccc1_fam"/>
</dbReference>
<feature type="coiled-coil region" evidence="5">
    <location>
        <begin position="70"/>
        <end position="97"/>
    </location>
</feature>
<feature type="transmembrane region" description="Helical" evidence="6">
    <location>
        <begin position="146"/>
        <end position="166"/>
    </location>
</feature>
<dbReference type="RefSeq" id="WP_380207254.1">
    <property type="nucleotide sequence ID" value="NZ_JBHTEK010000006.1"/>
</dbReference>
<evidence type="ECO:0000256" key="6">
    <source>
        <dbReference type="SAM" id="Phobius"/>
    </source>
</evidence>
<feature type="transmembrane region" description="Helical" evidence="6">
    <location>
        <begin position="207"/>
        <end position="227"/>
    </location>
</feature>
<feature type="transmembrane region" description="Helical" evidence="6">
    <location>
        <begin position="12"/>
        <end position="39"/>
    </location>
</feature>
<organism evidence="7 8">
    <name type="scientific">Hymenobacter humi</name>
    <dbReference type="NCBI Taxonomy" id="1411620"/>
    <lineage>
        <taxon>Bacteria</taxon>
        <taxon>Pseudomonadati</taxon>
        <taxon>Bacteroidota</taxon>
        <taxon>Cytophagia</taxon>
        <taxon>Cytophagales</taxon>
        <taxon>Hymenobacteraceae</taxon>
        <taxon>Hymenobacter</taxon>
    </lineage>
</organism>
<dbReference type="Pfam" id="PF01988">
    <property type="entry name" value="VIT1"/>
    <property type="match status" value="1"/>
</dbReference>
<evidence type="ECO:0000256" key="3">
    <source>
        <dbReference type="ARBA" id="ARBA00022989"/>
    </source>
</evidence>
<protein>
    <submittedName>
        <fullName evidence="7">VIT family protein</fullName>
    </submittedName>
</protein>
<keyword evidence="4 6" id="KW-0472">Membrane</keyword>
<evidence type="ECO:0000256" key="1">
    <source>
        <dbReference type="ARBA" id="ARBA00004127"/>
    </source>
</evidence>
<name>A0ABW2UGM2_9BACT</name>
<dbReference type="Proteomes" id="UP001596513">
    <property type="component" value="Unassembled WGS sequence"/>
</dbReference>
<comment type="subcellular location">
    <subcellularLocation>
        <location evidence="1">Endomembrane system</location>
        <topology evidence="1">Multi-pass membrane protein</topology>
    </subcellularLocation>
</comment>
<evidence type="ECO:0000256" key="5">
    <source>
        <dbReference type="SAM" id="Coils"/>
    </source>
</evidence>
<evidence type="ECO:0000313" key="8">
    <source>
        <dbReference type="Proteomes" id="UP001596513"/>
    </source>
</evidence>
<keyword evidence="2 6" id="KW-0812">Transmembrane</keyword>
<keyword evidence="8" id="KW-1185">Reference proteome</keyword>
<keyword evidence="3 6" id="KW-1133">Transmembrane helix</keyword>
<proteinExistence type="predicted"/>
<sequence length="229" mass="23597">MRHLEQHRTHRIGWLRAAVLGANDGIISTASLVVGVAAAHASRDSVLVAGVAGLVAGAMSMATGEYVSVSSQADTEAADLSREQEELKNNSAFEHQELAAIYVERGVEPALAEKVAAQLMARDALGTHAREELGISETMTANPIQAALASAATFTVGAALPLLVILVAPAAYLSWTVSVTSLLFLGALGGLAGYVGGSSVLKSAVRVTFWGVLAMALTALVGTFFNVTP</sequence>
<feature type="transmembrane region" description="Helical" evidence="6">
    <location>
        <begin position="45"/>
        <end position="62"/>
    </location>
</feature>
<reference evidence="8" key="1">
    <citation type="journal article" date="2019" name="Int. J. Syst. Evol. Microbiol.">
        <title>The Global Catalogue of Microorganisms (GCM) 10K type strain sequencing project: providing services to taxonomists for standard genome sequencing and annotation.</title>
        <authorList>
            <consortium name="The Broad Institute Genomics Platform"/>
            <consortium name="The Broad Institute Genome Sequencing Center for Infectious Disease"/>
            <person name="Wu L."/>
            <person name="Ma J."/>
        </authorList>
    </citation>
    <scope>NUCLEOTIDE SEQUENCE [LARGE SCALE GENOMIC DNA]</scope>
    <source>
        <strain evidence="8">JCM 19635</strain>
    </source>
</reference>